<feature type="compositionally biased region" description="Basic and acidic residues" evidence="1">
    <location>
        <begin position="100"/>
        <end position="117"/>
    </location>
</feature>
<feature type="compositionally biased region" description="Basic and acidic residues" evidence="1">
    <location>
        <begin position="284"/>
        <end position="293"/>
    </location>
</feature>
<feature type="region of interest" description="Disordered" evidence="1">
    <location>
        <begin position="214"/>
        <end position="258"/>
    </location>
</feature>
<proteinExistence type="predicted"/>
<accession>A0A9W6U7S5</accession>
<dbReference type="OrthoDB" id="129740at2759"/>
<evidence type="ECO:0000313" key="3">
    <source>
        <dbReference type="Proteomes" id="UP001165121"/>
    </source>
</evidence>
<comment type="caution">
    <text evidence="2">The sequence shown here is derived from an EMBL/GenBank/DDBJ whole genome shotgun (WGS) entry which is preliminary data.</text>
</comment>
<feature type="region of interest" description="Disordered" evidence="1">
    <location>
        <begin position="21"/>
        <end position="47"/>
    </location>
</feature>
<evidence type="ECO:0000256" key="1">
    <source>
        <dbReference type="SAM" id="MobiDB-lite"/>
    </source>
</evidence>
<feature type="region of interest" description="Disordered" evidence="1">
    <location>
        <begin position="271"/>
        <end position="293"/>
    </location>
</feature>
<keyword evidence="3" id="KW-1185">Reference proteome</keyword>
<dbReference type="Proteomes" id="UP001165121">
    <property type="component" value="Unassembled WGS sequence"/>
</dbReference>
<organism evidence="2 3">
    <name type="scientific">Phytophthora fragariaefolia</name>
    <dbReference type="NCBI Taxonomy" id="1490495"/>
    <lineage>
        <taxon>Eukaryota</taxon>
        <taxon>Sar</taxon>
        <taxon>Stramenopiles</taxon>
        <taxon>Oomycota</taxon>
        <taxon>Peronosporomycetes</taxon>
        <taxon>Peronosporales</taxon>
        <taxon>Peronosporaceae</taxon>
        <taxon>Phytophthora</taxon>
    </lineage>
</organism>
<reference evidence="2" key="1">
    <citation type="submission" date="2023-04" db="EMBL/GenBank/DDBJ databases">
        <title>Phytophthora fragariaefolia NBRC 109709.</title>
        <authorList>
            <person name="Ichikawa N."/>
            <person name="Sato H."/>
            <person name="Tonouchi N."/>
        </authorList>
    </citation>
    <scope>NUCLEOTIDE SEQUENCE</scope>
    <source>
        <strain evidence="2">NBRC 109709</strain>
    </source>
</reference>
<dbReference type="EMBL" id="BSXT01000438">
    <property type="protein sequence ID" value="GMF27492.1"/>
    <property type="molecule type" value="Genomic_DNA"/>
</dbReference>
<feature type="region of interest" description="Disordered" evidence="1">
    <location>
        <begin position="147"/>
        <end position="183"/>
    </location>
</feature>
<sequence>MTASGLVDASLAADLDLSVDGLSEGARPATGITAAQSEAPTPTSAARAHTCVNSNEDVGNTLRQGTVTTDLSLRGARAGGRPKTPRREAIATTATPDGPTLHRDAGREEQDARETDENRNLNVISNRLGGQDLRVFRDNIEAMTQNILNANGKRSPTEALRSDGSSSAPSYAKSKRVRAKQRLDEIQREIDEIERKQTASGGDLMSMMLLLQKESDRRAEAEERRRRAERDERQEAEKRERAEQEESRRAEAKVVEQRRQDDLEAARLLREEQRQREAACQTRLDQDREENKRRYEERMALDRAEARQRHEQMMIVLKSLQPK</sequence>
<protein>
    <submittedName>
        <fullName evidence="2">Unnamed protein product</fullName>
    </submittedName>
</protein>
<dbReference type="AlphaFoldDB" id="A0A9W6U7S5"/>
<gene>
    <name evidence="2" type="ORF">Pfra01_000547400</name>
</gene>
<evidence type="ECO:0000313" key="2">
    <source>
        <dbReference type="EMBL" id="GMF27492.1"/>
    </source>
</evidence>
<feature type="compositionally biased region" description="Polar residues" evidence="1">
    <location>
        <begin position="33"/>
        <end position="44"/>
    </location>
</feature>
<feature type="region of interest" description="Disordered" evidence="1">
    <location>
        <begin position="75"/>
        <end position="117"/>
    </location>
</feature>
<name>A0A9W6U7S5_9STRA</name>